<reference evidence="1" key="3">
    <citation type="submission" date="2006-07" db="EMBL/GenBank/DDBJ databases">
        <authorList>
            <person name="Buell R."/>
        </authorList>
    </citation>
    <scope>NUCLEOTIDE SEQUENCE</scope>
</reference>
<accession>Q109A7</accession>
<dbReference type="AlphaFoldDB" id="Q109A7"/>
<sequence>MAVLQEIEEGRTCRLCIAAYFGNGQSSILKTYGYNT</sequence>
<dbReference type="EMBL" id="DP000086">
    <property type="protein sequence ID" value="ABG66232.1"/>
    <property type="molecule type" value="Genomic_DNA"/>
</dbReference>
<protein>
    <submittedName>
        <fullName evidence="1">Uncharacterized protein</fullName>
    </submittedName>
</protein>
<reference evidence="1" key="2">
    <citation type="submission" date="2003-05" db="EMBL/GenBank/DDBJ databases">
        <authorList>
            <person name="Buell C.R."/>
            <person name="Wing R.A."/>
            <person name="McCombie W.R."/>
            <person name="Messing J."/>
            <person name="Yuan Q."/>
            <person name="Ouyang S."/>
        </authorList>
    </citation>
    <scope>NUCLEOTIDE SEQUENCE</scope>
</reference>
<gene>
    <name evidence="1" type="ordered locus">LOC_Os10g39764</name>
</gene>
<proteinExistence type="predicted"/>
<name>Q109A7_ORYSJ</name>
<evidence type="ECO:0000313" key="1">
    <source>
        <dbReference type="EMBL" id="ABG66232.1"/>
    </source>
</evidence>
<reference evidence="1" key="1">
    <citation type="journal article" date="2003" name="Science">
        <title>In-depth view of structure, activity, and evolution of rice chromosome 10.</title>
        <authorList>
            <consortium name="Rice Chromosome 10 Sequencing Consortium"/>
        </authorList>
    </citation>
    <scope>NUCLEOTIDE SEQUENCE [LARGE SCALE GENOMIC DNA]</scope>
</reference>
<organism evidence="1">
    <name type="scientific">Oryza sativa subsp. japonica</name>
    <name type="common">Rice</name>
    <dbReference type="NCBI Taxonomy" id="39947"/>
    <lineage>
        <taxon>Eukaryota</taxon>
        <taxon>Viridiplantae</taxon>
        <taxon>Streptophyta</taxon>
        <taxon>Embryophyta</taxon>
        <taxon>Tracheophyta</taxon>
        <taxon>Spermatophyta</taxon>
        <taxon>Magnoliopsida</taxon>
        <taxon>Liliopsida</taxon>
        <taxon>Poales</taxon>
        <taxon>Poaceae</taxon>
        <taxon>BOP clade</taxon>
        <taxon>Oryzoideae</taxon>
        <taxon>Oryzeae</taxon>
        <taxon>Oryzinae</taxon>
        <taxon>Oryza</taxon>
        <taxon>Oryza sativa</taxon>
    </lineage>
</organism>